<proteinExistence type="predicted"/>
<dbReference type="Gene3D" id="2.40.260.10">
    <property type="entry name" value="Sortase"/>
    <property type="match status" value="1"/>
</dbReference>
<name>A0A660A6H8_STRPY</name>
<dbReference type="InterPro" id="IPR005754">
    <property type="entry name" value="Sortase"/>
</dbReference>
<accession>A0A660A6H8</accession>
<dbReference type="InterPro" id="IPR023365">
    <property type="entry name" value="Sortase_dom-sf"/>
</dbReference>
<dbReference type="GO" id="GO:0016787">
    <property type="term" value="F:hydrolase activity"/>
    <property type="evidence" value="ECO:0007669"/>
    <property type="project" value="UniProtKB-KW"/>
</dbReference>
<comment type="caution">
    <text evidence="3">The sequence shown here is derived from an EMBL/GenBank/DDBJ whole genome shotgun (WGS) entry which is preliminary data.</text>
</comment>
<keyword evidence="1" id="KW-0378">Hydrolase</keyword>
<evidence type="ECO:0000313" key="3">
    <source>
        <dbReference type="EMBL" id="TNY48201.1"/>
    </source>
</evidence>
<reference evidence="3 4" key="1">
    <citation type="submission" date="2019-05" db="EMBL/GenBank/DDBJ databases">
        <title>Novel genomic isolates of S.pyogenes and S.dysgalactiae subsp. equisimilis associated to necrotising fasciitis (NSTI).</title>
        <authorList>
            <person name="Barrantes I."/>
        </authorList>
    </citation>
    <scope>NUCLEOTIDE SEQUENCE [LARGE SCALE GENOMIC DNA]</scope>
    <source>
        <strain evidence="3 4">SPY6028</strain>
    </source>
</reference>
<evidence type="ECO:0000256" key="1">
    <source>
        <dbReference type="ARBA" id="ARBA00022801"/>
    </source>
</evidence>
<dbReference type="AlphaFoldDB" id="A0A660A6H8"/>
<evidence type="ECO:0000256" key="2">
    <source>
        <dbReference type="PIRSR" id="PIRSR605754-1"/>
    </source>
</evidence>
<dbReference type="NCBIfam" id="TIGR01076">
    <property type="entry name" value="sortase_fam"/>
    <property type="match status" value="1"/>
</dbReference>
<organism evidence="3 4">
    <name type="scientific">Streptococcus pyogenes</name>
    <dbReference type="NCBI Taxonomy" id="1314"/>
    <lineage>
        <taxon>Bacteria</taxon>
        <taxon>Bacillati</taxon>
        <taxon>Bacillota</taxon>
        <taxon>Bacilli</taxon>
        <taxon>Lactobacillales</taxon>
        <taxon>Streptococcaceae</taxon>
        <taxon>Streptococcus</taxon>
    </lineage>
</organism>
<protein>
    <submittedName>
        <fullName evidence="3">Class C sortase</fullName>
    </submittedName>
</protein>
<evidence type="ECO:0000313" key="4">
    <source>
        <dbReference type="Proteomes" id="UP000316580"/>
    </source>
</evidence>
<dbReference type="CDD" id="cd05827">
    <property type="entry name" value="Sortase_C"/>
    <property type="match status" value="1"/>
</dbReference>
<dbReference type="Proteomes" id="UP000316580">
    <property type="component" value="Unassembled WGS sequence"/>
</dbReference>
<feature type="active site" description="Proton donor/acceptor" evidence="2">
    <location>
        <position position="127"/>
    </location>
</feature>
<feature type="active site" description="Acyl-thioester intermediate" evidence="2">
    <location>
        <position position="189"/>
    </location>
</feature>
<sequence length="273" mass="31247">MLGLGLPLFFLTLMSLNQFQEQVAYQKFQTENRSWKNSQKEWVNRHNQEQALADRATTDPFVDAQNQLKQSPFDDNIIGYIIIPKLRMAQPIRVGASERHLEKGVAQVTGTSLPIGGLGTRSVIAGHRSWYDNERFLRIAELSLGDQIVIDLGVYQLEYRVKSVEIIDAKDWRQLTAKKSQDLITLLTCNPLYPPFNERLLVNAERVLPSLSDLPTKTRNKMDQSQLESPLASHKTSLVKLPLVLPFGIWVCLGWLIESYFIYRLFRQCKGDS</sequence>
<dbReference type="EMBL" id="VCID01000499">
    <property type="protein sequence ID" value="TNY48201.1"/>
    <property type="molecule type" value="Genomic_DNA"/>
</dbReference>
<dbReference type="SUPFAM" id="SSF63817">
    <property type="entry name" value="Sortase"/>
    <property type="match status" value="1"/>
</dbReference>
<gene>
    <name evidence="3" type="ORF">FGO82_03170</name>
</gene>
<dbReference type="Pfam" id="PF04203">
    <property type="entry name" value="Sortase"/>
    <property type="match status" value="1"/>
</dbReference>
<dbReference type="InterPro" id="IPR042002">
    <property type="entry name" value="Sortase_C"/>
</dbReference>